<sequence>MCRELRREPAWVAAIRLAFLRGEVTVEGVVEEANLRPGHERTVRDVLSTMADRDLIKPLSGNDDTYVAGPVLVDSDRQHLDFSKASDGGAHRWQSSDD</sequence>
<evidence type="ECO:0000313" key="2">
    <source>
        <dbReference type="Proteomes" id="UP001596099"/>
    </source>
</evidence>
<dbReference type="AlphaFoldDB" id="A0ABD5RM57"/>
<dbReference type="Proteomes" id="UP001596099">
    <property type="component" value="Unassembled WGS sequence"/>
</dbReference>
<comment type="caution">
    <text evidence="1">The sequence shown here is derived from an EMBL/GenBank/DDBJ whole genome shotgun (WGS) entry which is preliminary data.</text>
</comment>
<proteinExistence type="predicted"/>
<dbReference type="RefSeq" id="WP_247414571.1">
    <property type="nucleotide sequence ID" value="NZ_JALLGW010000001.1"/>
</dbReference>
<accession>A0ABD5RM57</accession>
<organism evidence="1 2">
    <name type="scientific">Halomarina salina</name>
    <dbReference type="NCBI Taxonomy" id="1872699"/>
    <lineage>
        <taxon>Archaea</taxon>
        <taxon>Methanobacteriati</taxon>
        <taxon>Methanobacteriota</taxon>
        <taxon>Stenosarchaea group</taxon>
        <taxon>Halobacteria</taxon>
        <taxon>Halobacteriales</taxon>
        <taxon>Natronomonadaceae</taxon>
        <taxon>Halomarina</taxon>
    </lineage>
</organism>
<dbReference type="EMBL" id="JBHSQH010000001">
    <property type="protein sequence ID" value="MFC5971682.1"/>
    <property type="molecule type" value="Genomic_DNA"/>
</dbReference>
<reference evidence="1 2" key="1">
    <citation type="journal article" date="2019" name="Int. J. Syst. Evol. Microbiol.">
        <title>The Global Catalogue of Microorganisms (GCM) 10K type strain sequencing project: providing services to taxonomists for standard genome sequencing and annotation.</title>
        <authorList>
            <consortium name="The Broad Institute Genomics Platform"/>
            <consortium name="The Broad Institute Genome Sequencing Center for Infectious Disease"/>
            <person name="Wu L."/>
            <person name="Ma J."/>
        </authorList>
    </citation>
    <scope>NUCLEOTIDE SEQUENCE [LARGE SCALE GENOMIC DNA]</scope>
    <source>
        <strain evidence="1 2">CGMCC 1.12543</strain>
    </source>
</reference>
<evidence type="ECO:0008006" key="3">
    <source>
        <dbReference type="Google" id="ProtNLM"/>
    </source>
</evidence>
<gene>
    <name evidence="1" type="ORF">ACFPYI_10095</name>
</gene>
<protein>
    <recommendedName>
        <fullName evidence="3">MarR family transcriptional regulator</fullName>
    </recommendedName>
</protein>
<keyword evidence="2" id="KW-1185">Reference proteome</keyword>
<name>A0ABD5RM57_9EURY</name>
<evidence type="ECO:0000313" key="1">
    <source>
        <dbReference type="EMBL" id="MFC5971682.1"/>
    </source>
</evidence>